<dbReference type="PANTHER" id="PTHR43057:SF1">
    <property type="entry name" value="ARSENICAL-RESISTANCE PROTEIN 3"/>
    <property type="match status" value="1"/>
</dbReference>
<gene>
    <name evidence="9" type="ORF">SK069_09395</name>
</gene>
<evidence type="ECO:0000256" key="1">
    <source>
        <dbReference type="ARBA" id="ARBA00004651"/>
    </source>
</evidence>
<keyword evidence="4" id="KW-1003">Cell membrane</keyword>
<dbReference type="PANTHER" id="PTHR43057">
    <property type="entry name" value="ARSENITE EFFLUX TRANSPORTER"/>
    <property type="match status" value="1"/>
</dbReference>
<sequence>MLTAARADRLERHQVPVYLCALAVGALLGTLAPGLERVLGAALWPVLGALLLVTFLPVPLTALRDALADRRFLVAALVSNFVLVPPLAWGLAQLAPGGTAVELGVLLVLLTPCVDYVIVFTRLAGGSHRRLLAAAPLLLLAQMALLPLYLWLFLGGELSAVVEPGPFVEAFLLLIVVPLALAGATQAWAARSRRGARVRSGAERTPVLLMAATLLVVVASQWPRVQDDLDAVAGVVPLYVAFLVVMLAVGAGVARLLRLDAPEARALVLSGATRNSLVVLPLALALPDGYALTAAVIVTQTLVEVLGMVACVRLVPRLVPARPGPVS</sequence>
<name>A0ABU4VJ00_9ACTN</name>
<keyword evidence="5 8" id="KW-0812">Transmembrane</keyword>
<evidence type="ECO:0000256" key="2">
    <source>
        <dbReference type="ARBA" id="ARBA00010110"/>
    </source>
</evidence>
<organism evidence="9 10">
    <name type="scientific">Patulibacter brassicae</name>
    <dbReference type="NCBI Taxonomy" id="1705717"/>
    <lineage>
        <taxon>Bacteria</taxon>
        <taxon>Bacillati</taxon>
        <taxon>Actinomycetota</taxon>
        <taxon>Thermoleophilia</taxon>
        <taxon>Solirubrobacterales</taxon>
        <taxon>Patulibacteraceae</taxon>
        <taxon>Patulibacter</taxon>
    </lineage>
</organism>
<dbReference type="InterPro" id="IPR038770">
    <property type="entry name" value="Na+/solute_symporter_sf"/>
</dbReference>
<accession>A0ABU4VJ00</accession>
<evidence type="ECO:0000313" key="9">
    <source>
        <dbReference type="EMBL" id="MDX8151806.1"/>
    </source>
</evidence>
<dbReference type="Proteomes" id="UP001277761">
    <property type="component" value="Unassembled WGS sequence"/>
</dbReference>
<protein>
    <submittedName>
        <fullName evidence="9">Bile acid:sodium symporter</fullName>
    </submittedName>
</protein>
<feature type="transmembrane region" description="Helical" evidence="8">
    <location>
        <begin position="103"/>
        <end position="124"/>
    </location>
</feature>
<evidence type="ECO:0000256" key="3">
    <source>
        <dbReference type="ARBA" id="ARBA00022448"/>
    </source>
</evidence>
<feature type="transmembrane region" description="Helical" evidence="8">
    <location>
        <begin position="15"/>
        <end position="35"/>
    </location>
</feature>
<dbReference type="RefSeq" id="WP_319953958.1">
    <property type="nucleotide sequence ID" value="NZ_JAXAVX010000003.1"/>
</dbReference>
<comment type="similarity">
    <text evidence="2">Belongs to the arsenical resistance-3 (ACR3) (TC 2.A.59) family.</text>
</comment>
<comment type="subcellular location">
    <subcellularLocation>
        <location evidence="1">Cell membrane</location>
        <topology evidence="1">Multi-pass membrane protein</topology>
    </subcellularLocation>
</comment>
<evidence type="ECO:0000256" key="5">
    <source>
        <dbReference type="ARBA" id="ARBA00022692"/>
    </source>
</evidence>
<keyword evidence="3" id="KW-0813">Transport</keyword>
<evidence type="ECO:0000256" key="7">
    <source>
        <dbReference type="ARBA" id="ARBA00023136"/>
    </source>
</evidence>
<evidence type="ECO:0000256" key="4">
    <source>
        <dbReference type="ARBA" id="ARBA00022475"/>
    </source>
</evidence>
<feature type="transmembrane region" description="Helical" evidence="8">
    <location>
        <begin position="41"/>
        <end position="60"/>
    </location>
</feature>
<comment type="caution">
    <text evidence="9">The sequence shown here is derived from an EMBL/GenBank/DDBJ whole genome shotgun (WGS) entry which is preliminary data.</text>
</comment>
<feature type="transmembrane region" description="Helical" evidence="8">
    <location>
        <begin position="131"/>
        <end position="154"/>
    </location>
</feature>
<keyword evidence="7 8" id="KW-0472">Membrane</keyword>
<evidence type="ECO:0000256" key="8">
    <source>
        <dbReference type="SAM" id="Phobius"/>
    </source>
</evidence>
<keyword evidence="6 8" id="KW-1133">Transmembrane helix</keyword>
<dbReference type="Pfam" id="PF01758">
    <property type="entry name" value="SBF"/>
    <property type="match status" value="1"/>
</dbReference>
<feature type="transmembrane region" description="Helical" evidence="8">
    <location>
        <begin position="72"/>
        <end position="91"/>
    </location>
</feature>
<feature type="transmembrane region" description="Helical" evidence="8">
    <location>
        <begin position="234"/>
        <end position="254"/>
    </location>
</feature>
<keyword evidence="10" id="KW-1185">Reference proteome</keyword>
<reference evidence="9 10" key="1">
    <citation type="submission" date="2023-11" db="EMBL/GenBank/DDBJ databases">
        <authorList>
            <person name="Xu M."/>
            <person name="Jiang T."/>
        </authorList>
    </citation>
    <scope>NUCLEOTIDE SEQUENCE [LARGE SCALE GENOMIC DNA]</scope>
    <source>
        <strain evidence="9 10">SD</strain>
    </source>
</reference>
<evidence type="ECO:0000313" key="10">
    <source>
        <dbReference type="Proteomes" id="UP001277761"/>
    </source>
</evidence>
<dbReference type="InterPro" id="IPR002657">
    <property type="entry name" value="BilAc:Na_symport/Acr3"/>
</dbReference>
<proteinExistence type="inferred from homology"/>
<feature type="transmembrane region" description="Helical" evidence="8">
    <location>
        <begin position="166"/>
        <end position="184"/>
    </location>
</feature>
<dbReference type="InterPro" id="IPR004706">
    <property type="entry name" value="Arsenical-R_Acr3"/>
</dbReference>
<evidence type="ECO:0000256" key="6">
    <source>
        <dbReference type="ARBA" id="ARBA00022989"/>
    </source>
</evidence>
<dbReference type="Gene3D" id="1.20.1530.20">
    <property type="match status" value="1"/>
</dbReference>
<feature type="transmembrane region" description="Helical" evidence="8">
    <location>
        <begin position="205"/>
        <end position="222"/>
    </location>
</feature>
<dbReference type="EMBL" id="JAXAVX010000003">
    <property type="protein sequence ID" value="MDX8151806.1"/>
    <property type="molecule type" value="Genomic_DNA"/>
</dbReference>